<dbReference type="GO" id="GO:0005664">
    <property type="term" value="C:nuclear origin of replication recognition complex"/>
    <property type="evidence" value="ECO:0007669"/>
    <property type="project" value="TreeGrafter"/>
</dbReference>
<evidence type="ECO:0000259" key="4">
    <source>
        <dbReference type="Pfam" id="PF14630"/>
    </source>
</evidence>
<dbReference type="PANTHER" id="PTHR12705">
    <property type="entry name" value="ORIGIN RECOGNITION COMPLEX SUBUNIT 5"/>
    <property type="match status" value="1"/>
</dbReference>
<dbReference type="AlphaFoldDB" id="A0AAD5RZF5"/>
<protein>
    <submittedName>
        <fullName evidence="6">Origin recognition complex subunit 5</fullName>
    </submittedName>
</protein>
<proteinExistence type="predicted"/>
<name>A0AAD5RZF5_9FUNG</name>
<keyword evidence="3" id="KW-0539">Nucleus</keyword>
<dbReference type="InterPro" id="IPR048866">
    <property type="entry name" value="ORC5_lid"/>
</dbReference>
<organism evidence="6 7">
    <name type="scientific">Rhizophlyctis rosea</name>
    <dbReference type="NCBI Taxonomy" id="64517"/>
    <lineage>
        <taxon>Eukaryota</taxon>
        <taxon>Fungi</taxon>
        <taxon>Fungi incertae sedis</taxon>
        <taxon>Chytridiomycota</taxon>
        <taxon>Chytridiomycota incertae sedis</taxon>
        <taxon>Chytridiomycetes</taxon>
        <taxon>Rhizophlyctidales</taxon>
        <taxon>Rhizophlyctidaceae</taxon>
        <taxon>Rhizophlyctis</taxon>
    </lineage>
</organism>
<feature type="non-terminal residue" evidence="6">
    <location>
        <position position="219"/>
    </location>
</feature>
<dbReference type="InterPro" id="IPR047088">
    <property type="entry name" value="ORC5_C"/>
</dbReference>
<evidence type="ECO:0000313" key="7">
    <source>
        <dbReference type="Proteomes" id="UP001212841"/>
    </source>
</evidence>
<keyword evidence="7" id="KW-1185">Reference proteome</keyword>
<dbReference type="GO" id="GO:0006270">
    <property type="term" value="P:DNA replication initiation"/>
    <property type="evidence" value="ECO:0007669"/>
    <property type="project" value="TreeGrafter"/>
</dbReference>
<keyword evidence="2" id="KW-0235">DNA replication</keyword>
<dbReference type="InterPro" id="IPR020796">
    <property type="entry name" value="ORC5"/>
</dbReference>
<evidence type="ECO:0000256" key="1">
    <source>
        <dbReference type="ARBA" id="ARBA00004123"/>
    </source>
</evidence>
<dbReference type="GO" id="GO:0003688">
    <property type="term" value="F:DNA replication origin binding"/>
    <property type="evidence" value="ECO:0007669"/>
    <property type="project" value="TreeGrafter"/>
</dbReference>
<accession>A0AAD5RZF5</accession>
<evidence type="ECO:0000256" key="3">
    <source>
        <dbReference type="ARBA" id="ARBA00023242"/>
    </source>
</evidence>
<dbReference type="EMBL" id="JADGJD010003251">
    <property type="protein sequence ID" value="KAJ3024648.1"/>
    <property type="molecule type" value="Genomic_DNA"/>
</dbReference>
<feature type="domain" description="Origin recognition complex subunit 5 C-terminal" evidence="4">
    <location>
        <begin position="182"/>
        <end position="218"/>
    </location>
</feature>
<sequence length="219" mass="25566">VFDKAERLRDMSPTLLPSLLKLQEQTRTPLTVILLSHLPWSSLLTRTPSIDPTTLLIIPFTPYTKPTILSIMARDCPPSEDTDFFLKFVEMIYDVFQRPCKDLNELRHLVALLFPKYVEPVLAGKVTRQQTGKLFANIQFYIKETLHSIYLREISSSEWQKTSENKNLYQSVVRPALYDVELPFYTKFLLIASFLASYNPPRLDVRYFSRTGDDRKKRK</sequence>
<dbReference type="Proteomes" id="UP001212841">
    <property type="component" value="Unassembled WGS sequence"/>
</dbReference>
<dbReference type="Pfam" id="PF21639">
    <property type="entry name" value="ORC5_lid"/>
    <property type="match status" value="1"/>
</dbReference>
<feature type="non-terminal residue" evidence="6">
    <location>
        <position position="1"/>
    </location>
</feature>
<gene>
    <name evidence="6" type="primary">ORC5</name>
    <name evidence="6" type="ORF">HK097_006875</name>
</gene>
<dbReference type="PANTHER" id="PTHR12705:SF0">
    <property type="entry name" value="ORIGIN RECOGNITION COMPLEX SUBUNIT 5"/>
    <property type="match status" value="1"/>
</dbReference>
<evidence type="ECO:0000256" key="2">
    <source>
        <dbReference type="ARBA" id="ARBA00022705"/>
    </source>
</evidence>
<reference evidence="6" key="1">
    <citation type="submission" date="2020-05" db="EMBL/GenBank/DDBJ databases">
        <title>Phylogenomic resolution of chytrid fungi.</title>
        <authorList>
            <person name="Stajich J.E."/>
            <person name="Amses K."/>
            <person name="Simmons R."/>
            <person name="Seto K."/>
            <person name="Myers J."/>
            <person name="Bonds A."/>
            <person name="Quandt C.A."/>
            <person name="Barry K."/>
            <person name="Liu P."/>
            <person name="Grigoriev I."/>
            <person name="Longcore J.E."/>
            <person name="James T.Y."/>
        </authorList>
    </citation>
    <scope>NUCLEOTIDE SEQUENCE</scope>
    <source>
        <strain evidence="6">JEL0318</strain>
    </source>
</reference>
<dbReference type="Pfam" id="PF14630">
    <property type="entry name" value="ORC5_C"/>
    <property type="match status" value="1"/>
</dbReference>
<evidence type="ECO:0000259" key="5">
    <source>
        <dbReference type="Pfam" id="PF21639"/>
    </source>
</evidence>
<comment type="subcellular location">
    <subcellularLocation>
        <location evidence="1">Nucleus</location>
    </subcellularLocation>
</comment>
<comment type="caution">
    <text evidence="6">The sequence shown here is derived from an EMBL/GenBank/DDBJ whole genome shotgun (WGS) entry which is preliminary data.</text>
</comment>
<evidence type="ECO:0000313" key="6">
    <source>
        <dbReference type="EMBL" id="KAJ3024648.1"/>
    </source>
</evidence>
<feature type="domain" description="ORC5 lid" evidence="5">
    <location>
        <begin position="87"/>
        <end position="135"/>
    </location>
</feature>